<sequence>MDLVARIACRELDYAAEPDGLPLDPAVAIREILADTVAFEAEPYDLWSEMPRFGWPTVVVSGGRDLVTPPAVAQRAVSLLPNAVLVTLPMMGHSALDSREPAALDIAAGAVRRGEFGGLAARAHRLDALAPRAPLRLLWKAVAVAAGAEGALPAIPKPLRHVQLRINPMAV</sequence>
<dbReference type="SUPFAM" id="SSF53474">
    <property type="entry name" value="alpha/beta-Hydrolases"/>
    <property type="match status" value="1"/>
</dbReference>
<dbReference type="InterPro" id="IPR029058">
    <property type="entry name" value="AB_hydrolase_fold"/>
</dbReference>
<gene>
    <name evidence="2" type="ORF">MSHI_04980</name>
</gene>
<organism evidence="2 3">
    <name type="scientific">Mycobacterium shinjukuense</name>
    <dbReference type="NCBI Taxonomy" id="398694"/>
    <lineage>
        <taxon>Bacteria</taxon>
        <taxon>Bacillati</taxon>
        <taxon>Actinomycetota</taxon>
        <taxon>Actinomycetes</taxon>
        <taxon>Mycobacteriales</taxon>
        <taxon>Mycobacteriaceae</taxon>
        <taxon>Mycobacterium</taxon>
    </lineage>
</organism>
<feature type="domain" description="Peptidase S33 tripeptidyl aminopeptidase-like C-terminal" evidence="1">
    <location>
        <begin position="56"/>
        <end position="103"/>
    </location>
</feature>
<protein>
    <recommendedName>
        <fullName evidence="1">Peptidase S33 tripeptidyl aminopeptidase-like C-terminal domain-containing protein</fullName>
    </recommendedName>
</protein>
<dbReference type="Proteomes" id="UP000467236">
    <property type="component" value="Chromosome"/>
</dbReference>
<dbReference type="InterPro" id="IPR013595">
    <property type="entry name" value="Pept_S33_TAP-like_C"/>
</dbReference>
<proteinExistence type="predicted"/>
<dbReference type="AlphaFoldDB" id="A0A7I7ML57"/>
<evidence type="ECO:0000313" key="3">
    <source>
        <dbReference type="Proteomes" id="UP000467236"/>
    </source>
</evidence>
<dbReference type="Pfam" id="PF08386">
    <property type="entry name" value="Abhydrolase_4"/>
    <property type="match status" value="1"/>
</dbReference>
<evidence type="ECO:0000313" key="2">
    <source>
        <dbReference type="EMBL" id="BBX72592.1"/>
    </source>
</evidence>
<dbReference type="EMBL" id="AP022575">
    <property type="protein sequence ID" value="BBX72592.1"/>
    <property type="molecule type" value="Genomic_DNA"/>
</dbReference>
<reference evidence="2 3" key="1">
    <citation type="journal article" date="2019" name="Emerg. Microbes Infect.">
        <title>Comprehensive subspecies identification of 175 nontuberculous mycobacteria species based on 7547 genomic profiles.</title>
        <authorList>
            <person name="Matsumoto Y."/>
            <person name="Kinjo T."/>
            <person name="Motooka D."/>
            <person name="Nabeya D."/>
            <person name="Jung N."/>
            <person name="Uechi K."/>
            <person name="Horii T."/>
            <person name="Iida T."/>
            <person name="Fujita J."/>
            <person name="Nakamura S."/>
        </authorList>
    </citation>
    <scope>NUCLEOTIDE SEQUENCE [LARGE SCALE GENOMIC DNA]</scope>
    <source>
        <strain evidence="2 3">JCM 14233</strain>
    </source>
</reference>
<evidence type="ECO:0000259" key="1">
    <source>
        <dbReference type="Pfam" id="PF08386"/>
    </source>
</evidence>
<accession>A0A7I7ML57</accession>
<name>A0A7I7ML57_9MYCO</name>
<dbReference type="KEGG" id="mshj:MSHI_04980"/>
<keyword evidence="3" id="KW-1185">Reference proteome</keyword>
<dbReference type="Gene3D" id="3.40.50.1820">
    <property type="entry name" value="alpha/beta hydrolase"/>
    <property type="match status" value="1"/>
</dbReference>